<dbReference type="SUPFAM" id="SSF47220">
    <property type="entry name" value="alpha-catenin/vinculin-like"/>
    <property type="match status" value="1"/>
</dbReference>
<evidence type="ECO:0000313" key="6">
    <source>
        <dbReference type="Proteomes" id="UP001626550"/>
    </source>
</evidence>
<evidence type="ECO:0000256" key="2">
    <source>
        <dbReference type="ARBA" id="ARBA00008376"/>
    </source>
</evidence>
<gene>
    <name evidence="5" type="ORF">Ciccas_007890</name>
</gene>
<reference evidence="5 6" key="1">
    <citation type="submission" date="2024-11" db="EMBL/GenBank/DDBJ databases">
        <title>Adaptive evolution of stress response genes in parasites aligns with host niche diversity.</title>
        <authorList>
            <person name="Hahn C."/>
            <person name="Resl P."/>
        </authorList>
    </citation>
    <scope>NUCLEOTIDE SEQUENCE [LARGE SCALE GENOMIC DNA]</scope>
    <source>
        <strain evidence="5">EGGRZ-B1_66</strain>
        <tissue evidence="5">Body</tissue>
    </source>
</reference>
<keyword evidence="6" id="KW-1185">Reference proteome</keyword>
<name>A0ABD2Q1J9_9PLAT</name>
<feature type="compositionally biased region" description="Polar residues" evidence="4">
    <location>
        <begin position="449"/>
        <end position="462"/>
    </location>
</feature>
<evidence type="ECO:0000256" key="3">
    <source>
        <dbReference type="ARBA" id="ARBA00022490"/>
    </source>
</evidence>
<feature type="region of interest" description="Disordered" evidence="4">
    <location>
        <begin position="446"/>
        <end position="469"/>
    </location>
</feature>
<evidence type="ECO:0000256" key="1">
    <source>
        <dbReference type="ARBA" id="ARBA00004496"/>
    </source>
</evidence>
<dbReference type="Pfam" id="PF01044">
    <property type="entry name" value="Vinculin"/>
    <property type="match status" value="1"/>
</dbReference>
<dbReference type="PANTHER" id="PTHR18914">
    <property type="entry name" value="ALPHA CATENIN"/>
    <property type="match status" value="1"/>
</dbReference>
<evidence type="ECO:0000313" key="5">
    <source>
        <dbReference type="EMBL" id="KAL3313505.1"/>
    </source>
</evidence>
<dbReference type="PRINTS" id="PR00806">
    <property type="entry name" value="VINCULIN"/>
</dbReference>
<dbReference type="GO" id="GO:0005737">
    <property type="term" value="C:cytoplasm"/>
    <property type="evidence" value="ECO:0007669"/>
    <property type="project" value="UniProtKB-SubCell"/>
</dbReference>
<sequence length="712" mass="79973">MDMIGLHKKHNVTFASTALQKSRELFNSAQDVCLQYPELAPAEKNLRFAIANVQDATEQIQSVAADGELLNHPQLNVKYPARSLQKSLEHLENRVLNLNSTDCMDAKSREELLRLVSSIGRESKTVIESLSLTDPMESQSKSELFKMCDDLAKNFEEFLNLVQETSKSEGLRQLLAHNNEWRGKMLTLMTDVVRRAFSQDEEIVYYLKSAALQGDPKEYDLAVGIFKSCVRSKLDAAKLACAMGFVPRRPLSKVLLSEVSTSIEEIEEPVLNVVEATQFIQMTAWQLEQVAEQVINAGQIVVAHAKSQAALDCQIPIAEMVALSIDAVKISVRKTSKYIDDDNLQEARIESDYIKSQIFRIVNFLEEQMDTKTQTRFQDSKLKLVDQYNKEIEELGWSASSQTLAKSFAISSKDLLKNLELLRSYCSILPTSDELVDEEVTEQVDGKTLQESGLKQSSLGSNETDDAGRKMRMQIANEIGIFNEERRRFIKEVTKWDDSANEIVSLAKQMCHIMQDMIEFTRGSGPLKVTMDVIQSARTISELGVQLDKLCRDVVEHCVDSASRRDLIAYLQRVTLYCHLLNITSRVKADVQNCSSANSQVTLAEVGPLYSKLDGASSLIQAAKNLMAAVVLTVKESYIASTKYRRESTVCNKNPDTSAHLQWRMKIPQKKPLVSHQPGDGSLIAQTGQLGRTESYQLKSHIQEFDAYTIEN</sequence>
<comment type="caution">
    <text evidence="5">The sequence shown here is derived from an EMBL/GenBank/DDBJ whole genome shotgun (WGS) entry which is preliminary data.</text>
</comment>
<protein>
    <submittedName>
        <fullName evidence="5">Uncharacterized protein</fullName>
    </submittedName>
</protein>
<dbReference type="AlphaFoldDB" id="A0ABD2Q1J9"/>
<dbReference type="EMBL" id="JBJKFK010001288">
    <property type="protein sequence ID" value="KAL3313505.1"/>
    <property type="molecule type" value="Genomic_DNA"/>
</dbReference>
<keyword evidence="3" id="KW-0963">Cytoplasm</keyword>
<accession>A0ABD2Q1J9</accession>
<dbReference type="Proteomes" id="UP001626550">
    <property type="component" value="Unassembled WGS sequence"/>
</dbReference>
<dbReference type="PANTHER" id="PTHR18914:SF9">
    <property type="entry name" value="CATENIN ALPHA"/>
    <property type="match status" value="1"/>
</dbReference>
<organism evidence="5 6">
    <name type="scientific">Cichlidogyrus casuarinus</name>
    <dbReference type="NCBI Taxonomy" id="1844966"/>
    <lineage>
        <taxon>Eukaryota</taxon>
        <taxon>Metazoa</taxon>
        <taxon>Spiralia</taxon>
        <taxon>Lophotrochozoa</taxon>
        <taxon>Platyhelminthes</taxon>
        <taxon>Monogenea</taxon>
        <taxon>Monopisthocotylea</taxon>
        <taxon>Dactylogyridea</taxon>
        <taxon>Ancyrocephalidae</taxon>
        <taxon>Cichlidogyrus</taxon>
    </lineage>
</organism>
<dbReference type="InterPro" id="IPR006077">
    <property type="entry name" value="Vinculin/catenin"/>
</dbReference>
<proteinExistence type="inferred from homology"/>
<dbReference type="Gene3D" id="1.20.120.230">
    <property type="entry name" value="Alpha-catenin/vinculin-like"/>
    <property type="match status" value="2"/>
</dbReference>
<evidence type="ECO:0000256" key="4">
    <source>
        <dbReference type="SAM" id="MobiDB-lite"/>
    </source>
</evidence>
<comment type="similarity">
    <text evidence="2">Belongs to the vinculin/alpha-catenin family.</text>
</comment>
<comment type="subcellular location">
    <subcellularLocation>
        <location evidence="1">Cytoplasm</location>
    </subcellularLocation>
</comment>
<dbReference type="InterPro" id="IPR036723">
    <property type="entry name" value="Alpha-catenin/vinculin-like_sf"/>
</dbReference>